<sequence>MTSSPVWSLLFVYLIRPTSLYKTTQMILLTTISFCLLFVSYPIFEDVADFFVPAFLQVNSMAIMLESV</sequence>
<keyword evidence="1" id="KW-0472">Membrane</keyword>
<keyword evidence="1" id="KW-1133">Transmembrane helix</keyword>
<comment type="caution">
    <text evidence="2">The sequence shown here is derived from an EMBL/GenBank/DDBJ whole genome shotgun (WGS) entry which is preliminary data.</text>
</comment>
<organism evidence="2 3">
    <name type="scientific">Steinernema carpocapsae</name>
    <name type="common">Entomopathogenic nematode</name>
    <dbReference type="NCBI Taxonomy" id="34508"/>
    <lineage>
        <taxon>Eukaryota</taxon>
        <taxon>Metazoa</taxon>
        <taxon>Ecdysozoa</taxon>
        <taxon>Nematoda</taxon>
        <taxon>Chromadorea</taxon>
        <taxon>Rhabditida</taxon>
        <taxon>Tylenchina</taxon>
        <taxon>Panagrolaimomorpha</taxon>
        <taxon>Strongyloidoidea</taxon>
        <taxon>Steinernematidae</taxon>
        <taxon>Steinernema</taxon>
    </lineage>
</organism>
<keyword evidence="1" id="KW-0812">Transmembrane</keyword>
<evidence type="ECO:0000313" key="3">
    <source>
        <dbReference type="Proteomes" id="UP000298663"/>
    </source>
</evidence>
<gene>
    <name evidence="2" type="ORF">L596_020418</name>
</gene>
<reference evidence="2 3" key="1">
    <citation type="journal article" date="2015" name="Genome Biol.">
        <title>Comparative genomics of Steinernema reveals deeply conserved gene regulatory networks.</title>
        <authorList>
            <person name="Dillman A.R."/>
            <person name="Macchietto M."/>
            <person name="Porter C.F."/>
            <person name="Rogers A."/>
            <person name="Williams B."/>
            <person name="Antoshechkin I."/>
            <person name="Lee M.M."/>
            <person name="Goodwin Z."/>
            <person name="Lu X."/>
            <person name="Lewis E.E."/>
            <person name="Goodrich-Blair H."/>
            <person name="Stock S.P."/>
            <person name="Adams B.J."/>
            <person name="Sternberg P.W."/>
            <person name="Mortazavi A."/>
        </authorList>
    </citation>
    <scope>NUCLEOTIDE SEQUENCE [LARGE SCALE GENOMIC DNA]</scope>
    <source>
        <strain evidence="2 3">ALL</strain>
    </source>
</reference>
<keyword evidence="3" id="KW-1185">Reference proteome</keyword>
<dbReference type="Proteomes" id="UP000298663">
    <property type="component" value="Unassembled WGS sequence"/>
</dbReference>
<proteinExistence type="predicted"/>
<dbReference type="AlphaFoldDB" id="A0A4U5MU54"/>
<evidence type="ECO:0000256" key="1">
    <source>
        <dbReference type="SAM" id="Phobius"/>
    </source>
</evidence>
<protein>
    <submittedName>
        <fullName evidence="2">Uncharacterized protein</fullName>
    </submittedName>
</protein>
<reference evidence="2 3" key="2">
    <citation type="journal article" date="2019" name="G3 (Bethesda)">
        <title>Hybrid Assembly of the Genome of the Entomopathogenic Nematode Steinernema carpocapsae Identifies the X-Chromosome.</title>
        <authorList>
            <person name="Serra L."/>
            <person name="Macchietto M."/>
            <person name="Macias-Munoz A."/>
            <person name="McGill C.J."/>
            <person name="Rodriguez I.M."/>
            <person name="Rodriguez B."/>
            <person name="Murad R."/>
            <person name="Mortazavi A."/>
        </authorList>
    </citation>
    <scope>NUCLEOTIDE SEQUENCE [LARGE SCALE GENOMIC DNA]</scope>
    <source>
        <strain evidence="2 3">ALL</strain>
    </source>
</reference>
<feature type="transmembrane region" description="Helical" evidence="1">
    <location>
        <begin position="26"/>
        <end position="44"/>
    </location>
</feature>
<name>A0A4U5MU54_STECR</name>
<accession>A0A4U5MU54</accession>
<dbReference type="EMBL" id="AZBU02000006">
    <property type="protein sequence ID" value="TKR73062.1"/>
    <property type="molecule type" value="Genomic_DNA"/>
</dbReference>
<evidence type="ECO:0000313" key="2">
    <source>
        <dbReference type="EMBL" id="TKR73062.1"/>
    </source>
</evidence>